<gene>
    <name evidence="8" type="ORF">SPPG_00167</name>
</gene>
<feature type="compositionally biased region" description="Low complexity" evidence="5">
    <location>
        <begin position="1"/>
        <end position="15"/>
    </location>
</feature>
<dbReference type="InParanoid" id="A0A0L0HTJ7"/>
<dbReference type="PANTHER" id="PTHR23507:SF1">
    <property type="entry name" value="FI18259P1-RELATED"/>
    <property type="match status" value="1"/>
</dbReference>
<dbReference type="FunCoup" id="A0A0L0HTJ7">
    <property type="interactions" value="24"/>
</dbReference>
<dbReference type="GeneID" id="27683913"/>
<feature type="transmembrane region" description="Helical" evidence="6">
    <location>
        <begin position="319"/>
        <end position="342"/>
    </location>
</feature>
<dbReference type="InterPro" id="IPR036259">
    <property type="entry name" value="MFS_trans_sf"/>
</dbReference>
<dbReference type="OMA" id="KRSECGN"/>
<evidence type="ECO:0000256" key="5">
    <source>
        <dbReference type="SAM" id="MobiDB-lite"/>
    </source>
</evidence>
<dbReference type="Pfam" id="PF07690">
    <property type="entry name" value="MFS_1"/>
    <property type="match status" value="1"/>
</dbReference>
<evidence type="ECO:0000256" key="2">
    <source>
        <dbReference type="ARBA" id="ARBA00022692"/>
    </source>
</evidence>
<feature type="transmembrane region" description="Helical" evidence="6">
    <location>
        <begin position="183"/>
        <end position="210"/>
    </location>
</feature>
<dbReference type="GO" id="GO:0022857">
    <property type="term" value="F:transmembrane transporter activity"/>
    <property type="evidence" value="ECO:0007669"/>
    <property type="project" value="InterPro"/>
</dbReference>
<feature type="region of interest" description="Disordered" evidence="5">
    <location>
        <begin position="1"/>
        <end position="41"/>
    </location>
</feature>
<feature type="transmembrane region" description="Helical" evidence="6">
    <location>
        <begin position="127"/>
        <end position="146"/>
    </location>
</feature>
<keyword evidence="9" id="KW-1185">Reference proteome</keyword>
<reference evidence="8 9" key="1">
    <citation type="submission" date="2009-08" db="EMBL/GenBank/DDBJ databases">
        <title>The Genome Sequence of Spizellomyces punctatus strain DAOM BR117.</title>
        <authorList>
            <consortium name="The Broad Institute Genome Sequencing Platform"/>
            <person name="Russ C."/>
            <person name="Cuomo C."/>
            <person name="Shea T."/>
            <person name="Young S.K."/>
            <person name="Zeng Q."/>
            <person name="Koehrsen M."/>
            <person name="Haas B."/>
            <person name="Borodovsky M."/>
            <person name="Guigo R."/>
            <person name="Alvarado L."/>
            <person name="Berlin A."/>
            <person name="Bochicchio J."/>
            <person name="Borenstein D."/>
            <person name="Chapman S."/>
            <person name="Chen Z."/>
            <person name="Engels R."/>
            <person name="Freedman E."/>
            <person name="Gellesch M."/>
            <person name="Goldberg J."/>
            <person name="Griggs A."/>
            <person name="Gujja S."/>
            <person name="Heiman D."/>
            <person name="Hepburn T."/>
            <person name="Howarth C."/>
            <person name="Jen D."/>
            <person name="Larson L."/>
            <person name="Lewis B."/>
            <person name="Mehta T."/>
            <person name="Park D."/>
            <person name="Pearson M."/>
            <person name="Roberts A."/>
            <person name="Saif S."/>
            <person name="Shenoy N."/>
            <person name="Sisk P."/>
            <person name="Stolte C."/>
            <person name="Sykes S."/>
            <person name="Thomson T."/>
            <person name="Walk T."/>
            <person name="White J."/>
            <person name="Yandava C."/>
            <person name="Burger G."/>
            <person name="Gray M.W."/>
            <person name="Holland P.W.H."/>
            <person name="King N."/>
            <person name="Lang F.B.F."/>
            <person name="Roger A.J."/>
            <person name="Ruiz-Trillo I."/>
            <person name="Lander E."/>
            <person name="Nusbaum C."/>
        </authorList>
    </citation>
    <scope>NUCLEOTIDE SEQUENCE [LARGE SCALE GENOMIC DNA]</scope>
    <source>
        <strain evidence="8 9">DAOM BR117</strain>
    </source>
</reference>
<feature type="transmembrane region" description="Helical" evidence="6">
    <location>
        <begin position="402"/>
        <end position="427"/>
    </location>
</feature>
<sequence>MVMSSSPTQAQSSSQHVNSASETTPLLNNAPDASDGSTGDIRPWYRRPSPLHVVLPLVGTVFSYSVSLVPIQQFMLMYLCGRYLAVKEGQAGTAALGSILSSDSINDLPSFAKCREIPDVQALAAKWQMILTLSTSVPALLATPLIGALSDRAGRKPVFFLPILSGLIGSLAILAVAQFDFGLWILILVHLLQGCMGGDLAIVMITFAYIADVTTAETRSKVFVTIEALTFISFTIGPYCGGVLTRVLPSGVIGVVYVTIIGQLLTVVYVTLCLPESLTPPKRSVTDPGLSTPAAKPSVLATLISFGPVVRVVSKPPRIYLLSLVFITSTCVGGIALFFYYASYRFGWDAYDEGVFMLYASGTRVFWMMGIATILYKVFAGERHGESETETSLRKVRLDVRIVRIGMLVLAGGWILLGLASASWMVYAVTFWNGIGTLAKPTIRSLLSRSVPPALQGRLFSTIQVTDQVATIFSNLVFPPIWAASVGGPYPGLFLQIIGGLFCIAAFIACAFIKVGDIANGFHGNIPVSVDAEKGTEEVVLDAETDGGERDAENAAA</sequence>
<feature type="transmembrane region" description="Helical" evidence="6">
    <location>
        <begin position="51"/>
        <end position="71"/>
    </location>
</feature>
<name>A0A0L0HTJ7_SPIPD</name>
<dbReference type="SUPFAM" id="SSF103473">
    <property type="entry name" value="MFS general substrate transporter"/>
    <property type="match status" value="1"/>
</dbReference>
<feature type="transmembrane region" description="Helical" evidence="6">
    <location>
        <begin position="354"/>
        <end position="376"/>
    </location>
</feature>
<evidence type="ECO:0000256" key="3">
    <source>
        <dbReference type="ARBA" id="ARBA00022989"/>
    </source>
</evidence>
<evidence type="ECO:0000256" key="1">
    <source>
        <dbReference type="ARBA" id="ARBA00004141"/>
    </source>
</evidence>
<dbReference type="PROSITE" id="PS50850">
    <property type="entry name" value="MFS"/>
    <property type="match status" value="1"/>
</dbReference>
<dbReference type="InterPro" id="IPR020846">
    <property type="entry name" value="MFS_dom"/>
</dbReference>
<evidence type="ECO:0000259" key="7">
    <source>
        <dbReference type="PROSITE" id="PS50850"/>
    </source>
</evidence>
<dbReference type="AlphaFoldDB" id="A0A0L0HTJ7"/>
<dbReference type="RefSeq" id="XP_016612477.1">
    <property type="nucleotide sequence ID" value="XM_016748500.1"/>
</dbReference>
<feature type="transmembrane region" description="Helical" evidence="6">
    <location>
        <begin position="158"/>
        <end position="177"/>
    </location>
</feature>
<feature type="domain" description="Major facilitator superfamily (MFS) profile" evidence="7">
    <location>
        <begin position="51"/>
        <end position="517"/>
    </location>
</feature>
<dbReference type="eggNOG" id="KOG2816">
    <property type="taxonomic scope" value="Eukaryota"/>
</dbReference>
<keyword evidence="3 6" id="KW-1133">Transmembrane helix</keyword>
<feature type="transmembrane region" description="Helical" evidence="6">
    <location>
        <begin position="222"/>
        <end position="245"/>
    </location>
</feature>
<dbReference type="VEuPathDB" id="FungiDB:SPPG_00167"/>
<keyword evidence="4 6" id="KW-0472">Membrane</keyword>
<dbReference type="EMBL" id="KQ257450">
    <property type="protein sequence ID" value="KND04438.1"/>
    <property type="molecule type" value="Genomic_DNA"/>
</dbReference>
<dbReference type="InterPro" id="IPR011701">
    <property type="entry name" value="MFS"/>
</dbReference>
<evidence type="ECO:0000313" key="8">
    <source>
        <dbReference type="EMBL" id="KND04438.1"/>
    </source>
</evidence>
<dbReference type="Gene3D" id="1.20.1250.20">
    <property type="entry name" value="MFS general substrate transporter like domains"/>
    <property type="match status" value="1"/>
</dbReference>
<accession>A0A0L0HTJ7</accession>
<feature type="compositionally biased region" description="Polar residues" evidence="5">
    <location>
        <begin position="16"/>
        <end position="27"/>
    </location>
</feature>
<organism evidence="8 9">
    <name type="scientific">Spizellomyces punctatus (strain DAOM BR117)</name>
    <dbReference type="NCBI Taxonomy" id="645134"/>
    <lineage>
        <taxon>Eukaryota</taxon>
        <taxon>Fungi</taxon>
        <taxon>Fungi incertae sedis</taxon>
        <taxon>Chytridiomycota</taxon>
        <taxon>Chytridiomycota incertae sedis</taxon>
        <taxon>Chytridiomycetes</taxon>
        <taxon>Spizellomycetales</taxon>
        <taxon>Spizellomycetaceae</taxon>
        <taxon>Spizellomyces</taxon>
    </lineage>
</organism>
<protein>
    <recommendedName>
        <fullName evidence="7">Major facilitator superfamily (MFS) profile domain-containing protein</fullName>
    </recommendedName>
</protein>
<dbReference type="Proteomes" id="UP000053201">
    <property type="component" value="Unassembled WGS sequence"/>
</dbReference>
<dbReference type="OrthoDB" id="3026777at2759"/>
<feature type="transmembrane region" description="Helical" evidence="6">
    <location>
        <begin position="493"/>
        <end position="513"/>
    </location>
</feature>
<evidence type="ECO:0000256" key="6">
    <source>
        <dbReference type="SAM" id="Phobius"/>
    </source>
</evidence>
<evidence type="ECO:0000313" key="9">
    <source>
        <dbReference type="Proteomes" id="UP000053201"/>
    </source>
</evidence>
<evidence type="ECO:0000256" key="4">
    <source>
        <dbReference type="ARBA" id="ARBA00023136"/>
    </source>
</evidence>
<comment type="subcellular location">
    <subcellularLocation>
        <location evidence="1">Membrane</location>
        <topology evidence="1">Multi-pass membrane protein</topology>
    </subcellularLocation>
</comment>
<proteinExistence type="predicted"/>
<dbReference type="GO" id="GO:0016020">
    <property type="term" value="C:membrane"/>
    <property type="evidence" value="ECO:0007669"/>
    <property type="project" value="UniProtKB-SubCell"/>
</dbReference>
<keyword evidence="2 6" id="KW-0812">Transmembrane</keyword>
<feature type="transmembrane region" description="Helical" evidence="6">
    <location>
        <begin position="251"/>
        <end position="274"/>
    </location>
</feature>
<dbReference type="PANTHER" id="PTHR23507">
    <property type="entry name" value="ZGC:174356"/>
    <property type="match status" value="1"/>
</dbReference>